<gene>
    <name evidence="2" type="ORF">HMPREF9623_00510</name>
</gene>
<feature type="signal peptide" evidence="1">
    <location>
        <begin position="1"/>
        <end position="21"/>
    </location>
</feature>
<name>A0AA36Y650_9FIRM</name>
<dbReference type="RefSeq" id="WP_009532343.1">
    <property type="nucleotide sequence ID" value="NZ_JH590861.1"/>
</dbReference>
<dbReference type="GeneID" id="86940287"/>
<dbReference type="Proteomes" id="UP000018466">
    <property type="component" value="Unassembled WGS sequence"/>
</dbReference>
<dbReference type="EMBL" id="AGEL01000004">
    <property type="protein sequence ID" value="EHO17656.1"/>
    <property type="molecule type" value="Genomic_DNA"/>
</dbReference>
<keyword evidence="3" id="KW-1185">Reference proteome</keyword>
<keyword evidence="1" id="KW-0732">Signal</keyword>
<evidence type="ECO:0000256" key="1">
    <source>
        <dbReference type="SAM" id="SignalP"/>
    </source>
</evidence>
<comment type="caution">
    <text evidence="2">The sequence shown here is derived from an EMBL/GenBank/DDBJ whole genome shotgun (WGS) entry which is preliminary data.</text>
</comment>
<protein>
    <recommendedName>
        <fullName evidence="4">Lipoprotein</fullName>
    </recommendedName>
</protein>
<dbReference type="PROSITE" id="PS51257">
    <property type="entry name" value="PROKAR_LIPOPROTEIN"/>
    <property type="match status" value="1"/>
</dbReference>
<reference evidence="2 3" key="1">
    <citation type="submission" date="2011-10" db="EMBL/GenBank/DDBJ databases">
        <title>The Genome Sequence of Lachnospiraceae bacterium ACC2.</title>
        <authorList>
            <consortium name="The Broad Institute Genome Sequencing Platform"/>
            <person name="Earl A."/>
            <person name="Ward D."/>
            <person name="Feldgarden M."/>
            <person name="Gevers D."/>
            <person name="Sizova M."/>
            <person name="Hazen A."/>
            <person name="Epstein S."/>
            <person name="Young S.K."/>
            <person name="Zeng Q."/>
            <person name="Gargeya S."/>
            <person name="Fitzgerald M."/>
            <person name="Haas B."/>
            <person name="Abouelleil A."/>
            <person name="Alvarado L."/>
            <person name="Arachchi H.M."/>
            <person name="Berlin A."/>
            <person name="Brown A."/>
            <person name="Chapman S.B."/>
            <person name="Chen Z."/>
            <person name="Dunbar C."/>
            <person name="Freedman E."/>
            <person name="Gearin G."/>
            <person name="Goldberg J."/>
            <person name="Griggs A."/>
            <person name="Gujja S."/>
            <person name="Heiman D."/>
            <person name="Howarth C."/>
            <person name="Larson L."/>
            <person name="Lui A."/>
            <person name="MacDonald P.J.P."/>
            <person name="Montmayeur A."/>
            <person name="Murphy C."/>
            <person name="Neiman D."/>
            <person name="Pearson M."/>
            <person name="Priest M."/>
            <person name="Roberts A."/>
            <person name="Saif S."/>
            <person name="Shea T."/>
            <person name="Shenoy N."/>
            <person name="Sisk P."/>
            <person name="Stolte C."/>
            <person name="Sykes S."/>
            <person name="Wortman J."/>
            <person name="Nusbaum C."/>
            <person name="Birren B."/>
        </authorList>
    </citation>
    <scope>NUCLEOTIDE SEQUENCE [LARGE SCALE GENOMIC DNA]</scope>
    <source>
        <strain evidence="2 3">ACC2</strain>
    </source>
</reference>
<dbReference type="AlphaFoldDB" id="A0AA36Y650"/>
<feature type="chain" id="PRO_5041461052" description="Lipoprotein" evidence="1">
    <location>
        <begin position="22"/>
        <end position="298"/>
    </location>
</feature>
<evidence type="ECO:0000313" key="3">
    <source>
        <dbReference type="Proteomes" id="UP000018466"/>
    </source>
</evidence>
<proteinExistence type="predicted"/>
<evidence type="ECO:0008006" key="4">
    <source>
        <dbReference type="Google" id="ProtNLM"/>
    </source>
</evidence>
<sequence>MKRRTALALACILALSLTACGGKKAAKESAETTEMTETAESGAGTEKQVKAEFRITPFQAVDKEDYGVKVVNYGNVGEDQEYLQLSLQNKSEDKSYVFVLLNLEGDGIVLTTSGISETVEPGQEKQVNLIFQKNSTYSLKSFGDLTFRFAIRDSNAQNQKGETDVFHIYPYGENKEVSYVFAPNDSYKPLDDNEIFEAGVTECKQDQFGNENVFFYLRNKTNKRLSINSEKGSVNGQTRSTTQYFEVGPGQSLFGVLTYQDLTMPEAEIKELQFNLRAQDVDNLAGGPLLDKTYTVTP</sequence>
<evidence type="ECO:0000313" key="2">
    <source>
        <dbReference type="EMBL" id="EHO17656.1"/>
    </source>
</evidence>
<organism evidence="2 3">
    <name type="scientific">Stomatobaculum longum</name>
    <dbReference type="NCBI Taxonomy" id="796942"/>
    <lineage>
        <taxon>Bacteria</taxon>
        <taxon>Bacillati</taxon>
        <taxon>Bacillota</taxon>
        <taxon>Clostridia</taxon>
        <taxon>Lachnospirales</taxon>
        <taxon>Lachnospiraceae</taxon>
        <taxon>Stomatobaculum</taxon>
    </lineage>
</organism>
<accession>A0AA36Y650</accession>